<reference evidence="2 3" key="1">
    <citation type="journal article" date="2018" name="Genome Biol. Evol.">
        <title>Multiple Roots of Fruiting Body Formation in Amoebozoa.</title>
        <authorList>
            <person name="Hillmann F."/>
            <person name="Forbes G."/>
            <person name="Novohradska S."/>
            <person name="Ferling I."/>
            <person name="Riege K."/>
            <person name="Groth M."/>
            <person name="Westermann M."/>
            <person name="Marz M."/>
            <person name="Spaller T."/>
            <person name="Winckler T."/>
            <person name="Schaap P."/>
            <person name="Glockner G."/>
        </authorList>
    </citation>
    <scope>NUCLEOTIDE SEQUENCE [LARGE SCALE GENOMIC DNA]</scope>
    <source>
        <strain evidence="2 3">Jena</strain>
    </source>
</reference>
<feature type="coiled-coil region" evidence="1">
    <location>
        <begin position="340"/>
        <end position="390"/>
    </location>
</feature>
<evidence type="ECO:0000313" key="2">
    <source>
        <dbReference type="EMBL" id="PRP78580.1"/>
    </source>
</evidence>
<name>A0A2P6N3P6_9EUKA</name>
<accession>A0A2P6N3P6</accession>
<evidence type="ECO:0000313" key="3">
    <source>
        <dbReference type="Proteomes" id="UP000241769"/>
    </source>
</evidence>
<dbReference type="Proteomes" id="UP000241769">
    <property type="component" value="Unassembled WGS sequence"/>
</dbReference>
<evidence type="ECO:0000256" key="1">
    <source>
        <dbReference type="SAM" id="Coils"/>
    </source>
</evidence>
<dbReference type="EMBL" id="MDYQ01000216">
    <property type="protein sequence ID" value="PRP78580.1"/>
    <property type="molecule type" value="Genomic_DNA"/>
</dbReference>
<keyword evidence="3" id="KW-1185">Reference proteome</keyword>
<dbReference type="AlphaFoldDB" id="A0A2P6N3P6"/>
<protein>
    <recommendedName>
        <fullName evidence="4">HNH nuclease domain-containing protein</fullName>
    </recommendedName>
</protein>
<evidence type="ECO:0008006" key="4">
    <source>
        <dbReference type="Google" id="ProtNLM"/>
    </source>
</evidence>
<dbReference type="InParanoid" id="A0A2P6N3P6"/>
<keyword evidence="1" id="KW-0175">Coiled coil</keyword>
<comment type="caution">
    <text evidence="2">The sequence shown here is derived from an EMBL/GenBank/DDBJ whole genome shotgun (WGS) entry which is preliminary data.</text>
</comment>
<gene>
    <name evidence="2" type="ORF">PROFUN_13413</name>
</gene>
<proteinExistence type="predicted"/>
<sequence length="423" mass="48124">MLASQVPACVSDTLWGGISEEKFEELMRMSKAAYEEATQSRRERLQKSVSGKHRDCASQRDWKNKLIQYYQRADLNNSGNITCMMLNQSFPGDKVIAAHLWDRSTNGLDLPHDFGLPIDSIDSERNGILVAKGIEDAWTYDRVAFIYNSLATPPVYFMVVLDPTLLEELVEPSPNIKFKDMDGQPLHMPLGIELPFCCLMSFKSWNAVNNALHLWPEYWTDPSCRNHLNFDDCTKYVLAASSPLAIQNPPVLPKNSVLETPAVGIREYVSRNPADFKVYLDGISAETKYLSTISRLVKRENGPDARNRIRKRILQAAENSGDLPQSIVDCLKPRIQNTKIRGKKCELNEESDNLKQLFEKELASYNNKKAVQLEEMQKELENKIEFIRKQMIVIQVFNKRFGSVRLVMSTAGAVELVVPLTLY</sequence>
<organism evidence="2 3">
    <name type="scientific">Planoprotostelium fungivorum</name>
    <dbReference type="NCBI Taxonomy" id="1890364"/>
    <lineage>
        <taxon>Eukaryota</taxon>
        <taxon>Amoebozoa</taxon>
        <taxon>Evosea</taxon>
        <taxon>Variosea</taxon>
        <taxon>Cavosteliida</taxon>
        <taxon>Cavosteliaceae</taxon>
        <taxon>Planoprotostelium</taxon>
    </lineage>
</organism>